<dbReference type="PRINTS" id="PR00420">
    <property type="entry name" value="RNGMNOXGNASE"/>
</dbReference>
<evidence type="ECO:0000256" key="3">
    <source>
        <dbReference type="ARBA" id="ARBA00022827"/>
    </source>
</evidence>
<keyword evidence="2" id="KW-0285">Flavoprotein</keyword>
<evidence type="ECO:0000259" key="4">
    <source>
        <dbReference type="Pfam" id="PF01494"/>
    </source>
</evidence>
<keyword evidence="3" id="KW-0274">FAD</keyword>
<evidence type="ECO:0000313" key="6">
    <source>
        <dbReference type="Proteomes" id="UP000193801"/>
    </source>
</evidence>
<proteinExistence type="predicted"/>
<accession>A0ABX3VVC1</accession>
<dbReference type="InterPro" id="IPR002938">
    <property type="entry name" value="FAD-bd"/>
</dbReference>
<feature type="domain" description="FAD-binding" evidence="4">
    <location>
        <begin position="36"/>
        <end position="370"/>
    </location>
</feature>
<dbReference type="InterPro" id="IPR036188">
    <property type="entry name" value="FAD/NAD-bd_sf"/>
</dbReference>
<keyword evidence="6" id="KW-1185">Reference proteome</keyword>
<dbReference type="Pfam" id="PF01494">
    <property type="entry name" value="FAD_binding_3"/>
    <property type="match status" value="1"/>
</dbReference>
<organism evidence="5 6">
    <name type="scientific">Mycobacterium paraense</name>
    <dbReference type="NCBI Taxonomy" id="767916"/>
    <lineage>
        <taxon>Bacteria</taxon>
        <taxon>Bacillati</taxon>
        <taxon>Actinomycetota</taxon>
        <taxon>Actinomycetes</taxon>
        <taxon>Mycobacteriales</taxon>
        <taxon>Mycobacteriaceae</taxon>
        <taxon>Mycobacterium</taxon>
        <taxon>Mycobacterium simiae complex</taxon>
    </lineage>
</organism>
<evidence type="ECO:0000313" key="5">
    <source>
        <dbReference type="EMBL" id="ORW34265.1"/>
    </source>
</evidence>
<dbReference type="Gene3D" id="3.50.50.60">
    <property type="entry name" value="FAD/NAD(P)-binding domain"/>
    <property type="match status" value="1"/>
</dbReference>
<sequence>MGRSGFNDPAAFAVSNERIGVNAQPRRRASEHEGAEILIVGAGPTGLVLAAELARRGVIPRVIDAGKAEVKESRAVAVAARSLELLDDLGIAAAALQRGIPLRRLNFHQDSTALAELDLTALDSPFPIDLVLPQWQTVELLRDKVEKLGVEVEWETRLASFRPDDGVVTAEIVHPGGRSERFSTGWLIGCDGAHSTVRTAAGIGWETADLRRNFILGDVAADWDIPRDCFHVWFAKTGLVAVFPMPGGYWRIITNAADDHPPGRPGLIDFAANVGERTPLDPRLRDLQWSSAFVAREGLAMQFRSGRVLLAGDAAHSHSPIGGQGMNTGMQDAYNLGWKLALVVADRRDPRLLDSYQSERRPVASSVINATSTATRVATGNALVARRVRRHALRLFGELNTAQQKFSNALGEHLVNYRNSALVYEHCVNAKPRPWSDSETGPEAGEVVRDGYVETASGPVALRHLFRALGHHLLLFAAHESRPDALTEWKLHAEQVMAGNGQVHVITRCHVASGSTPGVYADLRSDVHNRYGVRRPSLYLIRPDKYVGYRNDAMDFDRVRDYFHRLDT</sequence>
<comment type="caution">
    <text evidence="5">The sequence shown here is derived from an EMBL/GenBank/DDBJ whole genome shotgun (WGS) entry which is preliminary data.</text>
</comment>
<dbReference type="SUPFAM" id="SSF51905">
    <property type="entry name" value="FAD/NAD(P)-binding domain"/>
    <property type="match status" value="1"/>
</dbReference>
<gene>
    <name evidence="5" type="ORF">AWB91_01525</name>
</gene>
<dbReference type="PANTHER" id="PTHR43004">
    <property type="entry name" value="TRK SYSTEM POTASSIUM UPTAKE PROTEIN"/>
    <property type="match status" value="1"/>
</dbReference>
<evidence type="ECO:0000256" key="2">
    <source>
        <dbReference type="ARBA" id="ARBA00022630"/>
    </source>
</evidence>
<dbReference type="InterPro" id="IPR050641">
    <property type="entry name" value="RIFMO-like"/>
</dbReference>
<dbReference type="PANTHER" id="PTHR43004:SF19">
    <property type="entry name" value="BINDING MONOOXYGENASE, PUTATIVE (JCVI)-RELATED"/>
    <property type="match status" value="1"/>
</dbReference>
<dbReference type="EMBL" id="LQPK01000001">
    <property type="protein sequence ID" value="ORW34265.1"/>
    <property type="molecule type" value="Genomic_DNA"/>
</dbReference>
<evidence type="ECO:0000256" key="1">
    <source>
        <dbReference type="ARBA" id="ARBA00001974"/>
    </source>
</evidence>
<dbReference type="RefSeq" id="WP_085102949.1">
    <property type="nucleotide sequence ID" value="NZ_LQPK01000001.1"/>
</dbReference>
<dbReference type="Proteomes" id="UP000193801">
    <property type="component" value="Unassembled WGS sequence"/>
</dbReference>
<dbReference type="Gene3D" id="3.40.30.120">
    <property type="match status" value="1"/>
</dbReference>
<dbReference type="Gene3D" id="3.30.70.2450">
    <property type="match status" value="1"/>
</dbReference>
<comment type="cofactor">
    <cofactor evidence="1">
        <name>FAD</name>
        <dbReference type="ChEBI" id="CHEBI:57692"/>
    </cofactor>
</comment>
<protein>
    <recommendedName>
        <fullName evidence="4">FAD-binding domain-containing protein</fullName>
    </recommendedName>
</protein>
<reference evidence="5 6" key="1">
    <citation type="journal article" date="2015" name="Emerg. Microbes Infect.">
        <title>Characterization of 17 strains belonging to the Mycobacterium simiae complex and description of Mycobacterium paraense sp. nov.</title>
        <authorList>
            <person name="Fusco da Costa A.R."/>
            <person name="Fedrizzi T."/>
            <person name="Lopes M.L."/>
            <person name="Pecorari M."/>
            <person name="Oliveira da Costa W.L."/>
            <person name="Giacobazzi E."/>
            <person name="da Costa Bahia J.R."/>
            <person name="De Sanctis V."/>
            <person name="Batista Lima K.V."/>
            <person name="Bertorelli R."/>
            <person name="Grottola A."/>
            <person name="Fabio A."/>
            <person name="Mariottini A."/>
            <person name="Ferretti P."/>
            <person name="Di Leva F."/>
            <person name="Fregni Serpini G."/>
            <person name="Tagliazucchi S."/>
            <person name="Rumpianesi F."/>
            <person name="Jousson O."/>
            <person name="Segata N."/>
            <person name="Tortoli E."/>
        </authorList>
    </citation>
    <scope>NUCLEOTIDE SEQUENCE [LARGE SCALE GENOMIC DNA]</scope>
    <source>
        <strain evidence="5 6">FI-07156</strain>
    </source>
</reference>
<name>A0ABX3VVC1_9MYCO</name>